<dbReference type="SMART" id="SM00906">
    <property type="entry name" value="Fungal_trans"/>
    <property type="match status" value="1"/>
</dbReference>
<dbReference type="PROSITE" id="PS50157">
    <property type="entry name" value="ZINC_FINGER_C2H2_2"/>
    <property type="match status" value="2"/>
</dbReference>
<dbReference type="OrthoDB" id="3266505at2759"/>
<dbReference type="SMART" id="SM00066">
    <property type="entry name" value="GAL4"/>
    <property type="match status" value="1"/>
</dbReference>
<dbReference type="Pfam" id="PF00096">
    <property type="entry name" value="zf-C2H2"/>
    <property type="match status" value="2"/>
</dbReference>
<gene>
    <name evidence="6 8" type="ORF">BDZ99DRAFT_577019</name>
</gene>
<feature type="domain" description="C2H2-type" evidence="5">
    <location>
        <begin position="82"/>
        <end position="111"/>
    </location>
</feature>
<dbReference type="CDD" id="cd12148">
    <property type="entry name" value="fungal_TF_MHR"/>
    <property type="match status" value="1"/>
</dbReference>
<evidence type="ECO:0000259" key="5">
    <source>
        <dbReference type="PROSITE" id="PS50157"/>
    </source>
</evidence>
<dbReference type="GO" id="GO:0006351">
    <property type="term" value="P:DNA-templated transcription"/>
    <property type="evidence" value="ECO:0007669"/>
    <property type="project" value="InterPro"/>
</dbReference>
<dbReference type="InterPro" id="IPR013087">
    <property type="entry name" value="Znf_C2H2_type"/>
</dbReference>
<dbReference type="InterPro" id="IPR001138">
    <property type="entry name" value="Zn2Cys6_DnaBD"/>
</dbReference>
<dbReference type="GO" id="GO:0008270">
    <property type="term" value="F:zinc ion binding"/>
    <property type="evidence" value="ECO:0007669"/>
    <property type="project" value="UniProtKB-KW"/>
</dbReference>
<dbReference type="Pfam" id="PF00172">
    <property type="entry name" value="Zn_clus"/>
    <property type="match status" value="1"/>
</dbReference>
<dbReference type="SUPFAM" id="SSF57667">
    <property type="entry name" value="beta-beta-alpha zinc fingers"/>
    <property type="match status" value="1"/>
</dbReference>
<dbReference type="InterPro" id="IPR036236">
    <property type="entry name" value="Znf_C2H2_sf"/>
</dbReference>
<dbReference type="EMBL" id="MU003724">
    <property type="protein sequence ID" value="KAF2802341.1"/>
    <property type="molecule type" value="Genomic_DNA"/>
</dbReference>
<dbReference type="SUPFAM" id="SSF57701">
    <property type="entry name" value="Zn2/Cys6 DNA-binding domain"/>
    <property type="match status" value="1"/>
</dbReference>
<evidence type="ECO:0000256" key="3">
    <source>
        <dbReference type="PROSITE-ProRule" id="PRU00042"/>
    </source>
</evidence>
<evidence type="ECO:0000313" key="8">
    <source>
        <dbReference type="RefSeq" id="XP_033569305.1"/>
    </source>
</evidence>
<evidence type="ECO:0000256" key="2">
    <source>
        <dbReference type="ARBA" id="ARBA00023242"/>
    </source>
</evidence>
<protein>
    <recommendedName>
        <fullName evidence="5">C2H2-type domain-containing protein</fullName>
    </recommendedName>
</protein>
<dbReference type="Gene3D" id="3.30.160.60">
    <property type="entry name" value="Classic Zinc Finger"/>
    <property type="match status" value="2"/>
</dbReference>
<dbReference type="GeneID" id="54469533"/>
<dbReference type="AlphaFoldDB" id="A0A6A6Y0K3"/>
<dbReference type="InterPro" id="IPR036864">
    <property type="entry name" value="Zn2-C6_fun-type_DNA-bd_sf"/>
</dbReference>
<dbReference type="InterPro" id="IPR050987">
    <property type="entry name" value="AtrR-like"/>
</dbReference>
<reference evidence="8" key="3">
    <citation type="submission" date="2025-04" db="UniProtKB">
        <authorList>
            <consortium name="RefSeq"/>
        </authorList>
    </citation>
    <scope>IDENTIFICATION</scope>
    <source>
        <strain evidence="8">CBS 304.34</strain>
    </source>
</reference>
<reference evidence="6 8" key="1">
    <citation type="journal article" date="2020" name="Stud. Mycol.">
        <title>101 Dothideomycetes genomes: a test case for predicting lifestyles and emergence of pathogens.</title>
        <authorList>
            <person name="Haridas S."/>
            <person name="Albert R."/>
            <person name="Binder M."/>
            <person name="Bloem J."/>
            <person name="Labutti K."/>
            <person name="Salamov A."/>
            <person name="Andreopoulos B."/>
            <person name="Baker S."/>
            <person name="Barry K."/>
            <person name="Bills G."/>
            <person name="Bluhm B."/>
            <person name="Cannon C."/>
            <person name="Castanera R."/>
            <person name="Culley D."/>
            <person name="Daum C."/>
            <person name="Ezra D."/>
            <person name="Gonzalez J."/>
            <person name="Henrissat B."/>
            <person name="Kuo A."/>
            <person name="Liang C."/>
            <person name="Lipzen A."/>
            <person name="Lutzoni F."/>
            <person name="Magnuson J."/>
            <person name="Mondo S."/>
            <person name="Nolan M."/>
            <person name="Ohm R."/>
            <person name="Pangilinan J."/>
            <person name="Park H.-J."/>
            <person name="Ramirez L."/>
            <person name="Alfaro M."/>
            <person name="Sun H."/>
            <person name="Tritt A."/>
            <person name="Yoshinaga Y."/>
            <person name="Zwiers L.-H."/>
            <person name="Turgeon B."/>
            <person name="Goodwin S."/>
            <person name="Spatafora J."/>
            <person name="Crous P."/>
            <person name="Grigoriev I."/>
        </authorList>
    </citation>
    <scope>NUCLEOTIDE SEQUENCE</scope>
    <source>
        <strain evidence="6 8">CBS 304.34</strain>
    </source>
</reference>
<dbReference type="PROSITE" id="PS00028">
    <property type="entry name" value="ZINC_FINGER_C2H2_1"/>
    <property type="match status" value="1"/>
</dbReference>
<sequence>MSSVDGDSSSVIVVAPQHCAFSPLTHPTANQHLPLSRRKSMASDQVDPAPHACRECNARFTRLEHLQRHITSLHRGHSPKPHPCQYCGKRFARRDVLLRHHQSCRAAKQSPNGPEDRTKTTKRTCETCSELKLKCSGGPRCERCSGMGVECVFEAPPRRQSTAGSTKNAAPWPSPDTDPLVLSNDQSVDRRLSAVSSGIFCEPSHIDPTLTQNASNSFFPSQSDQDAAGILTQFTQNHDEQLRWEGWRTQDQDGQAPQRTLSVISITEEPSPKARKPANKRGRYVSNACLDAARPQTNGATLPDEAANLSEKVLQMMARITSLERDRNMLKTHLSINNDQQSPSQENDSSSPSGSTTSATSIPESEQFHGATCLFTPIEVLNRVVACHDEEQHGEPTPDNKDTENVKSVYWTNLSPGGNKTIEAFEKETRLGDVASLRHYIDIYFSYMNPHYPSLNENQFRADFDRFLSNHTSEIETADLPQFIALINLMHAEVKLLSDDWSDSSLVPAWDEFCRAESILNRLTWLGNGNMLTIQCLLIKARYLLYIEKSDGAYDTMAKVVRLCFQVGLHDQNSWKDCTPFETVMRQRIFWTIYYLERNIAFNNGSPYLIRDTDFRVDLPKGYEDKFMFPDRPLPEENPERSSGPYLCSAIKWGKMCAEIWDSVFATSAPKPASQEFIASMDARVQYAISQIPPHLQYLKNLERLDTPGSVPSYVLRQTVILHLRMNQLRLILRQESILSLTYSEKTADEVVSIAATTIDALYAYHSRGLDRPTGRFSSVFYSVAPLLNLVCIIVKADNPPETRTKAIESFKKGLSTFNDMSSNFTLARHTLRRLYRIIETAKRAILKFHGAELLDTTPKELQFDTIMPHISDFFNQNTMDGDDDMLNQLINGFSTTNEPSMVRGTGGEEIDGFWVDDELRRLFDVGGLQQ</sequence>
<keyword evidence="1" id="KW-0479">Metal-binding</keyword>
<name>A0A6A6Y0K3_9PEZI</name>
<keyword evidence="2" id="KW-0539">Nucleus</keyword>
<keyword evidence="3" id="KW-0863">Zinc-finger</keyword>
<dbReference type="RefSeq" id="XP_033569305.1">
    <property type="nucleotide sequence ID" value="XM_033728640.1"/>
</dbReference>
<feature type="region of interest" description="Disordered" evidence="4">
    <location>
        <begin position="157"/>
        <end position="180"/>
    </location>
</feature>
<organism evidence="6">
    <name type="scientific">Mytilinidion resinicola</name>
    <dbReference type="NCBI Taxonomy" id="574789"/>
    <lineage>
        <taxon>Eukaryota</taxon>
        <taxon>Fungi</taxon>
        <taxon>Dikarya</taxon>
        <taxon>Ascomycota</taxon>
        <taxon>Pezizomycotina</taxon>
        <taxon>Dothideomycetes</taxon>
        <taxon>Pleosporomycetidae</taxon>
        <taxon>Mytilinidiales</taxon>
        <taxon>Mytilinidiaceae</taxon>
        <taxon>Mytilinidion</taxon>
    </lineage>
</organism>
<feature type="domain" description="C2H2-type" evidence="5">
    <location>
        <begin position="51"/>
        <end position="79"/>
    </location>
</feature>
<dbReference type="Gene3D" id="4.10.240.10">
    <property type="entry name" value="Zn(2)-C6 fungal-type DNA-binding domain"/>
    <property type="match status" value="1"/>
</dbReference>
<keyword evidence="7" id="KW-1185">Reference proteome</keyword>
<accession>A0A6A6Y0K3</accession>
<dbReference type="PANTHER" id="PTHR46910:SF11">
    <property type="entry name" value="ZN(2)-C6 FUNGAL-TYPE DOMAIN-CONTAINING PROTEIN"/>
    <property type="match status" value="1"/>
</dbReference>
<reference evidence="8" key="2">
    <citation type="submission" date="2020-04" db="EMBL/GenBank/DDBJ databases">
        <authorList>
            <consortium name="NCBI Genome Project"/>
        </authorList>
    </citation>
    <scope>NUCLEOTIDE SEQUENCE</scope>
    <source>
        <strain evidence="8">CBS 304.34</strain>
    </source>
</reference>
<dbReference type="InterPro" id="IPR007219">
    <property type="entry name" value="XnlR_reg_dom"/>
</dbReference>
<dbReference type="SMART" id="SM00355">
    <property type="entry name" value="ZnF_C2H2"/>
    <property type="match status" value="2"/>
</dbReference>
<evidence type="ECO:0000313" key="7">
    <source>
        <dbReference type="Proteomes" id="UP000504636"/>
    </source>
</evidence>
<dbReference type="PANTHER" id="PTHR46910">
    <property type="entry name" value="TRANSCRIPTION FACTOR PDR1"/>
    <property type="match status" value="1"/>
</dbReference>
<dbReference type="Proteomes" id="UP000504636">
    <property type="component" value="Unplaced"/>
</dbReference>
<dbReference type="Pfam" id="PF04082">
    <property type="entry name" value="Fungal_trans"/>
    <property type="match status" value="1"/>
</dbReference>
<feature type="region of interest" description="Disordered" evidence="4">
    <location>
        <begin position="336"/>
        <end position="363"/>
    </location>
</feature>
<evidence type="ECO:0000256" key="1">
    <source>
        <dbReference type="ARBA" id="ARBA00022723"/>
    </source>
</evidence>
<evidence type="ECO:0000256" key="4">
    <source>
        <dbReference type="SAM" id="MobiDB-lite"/>
    </source>
</evidence>
<dbReference type="PROSITE" id="PS00463">
    <property type="entry name" value="ZN2_CY6_FUNGAL_1"/>
    <property type="match status" value="1"/>
</dbReference>
<feature type="compositionally biased region" description="Low complexity" evidence="4">
    <location>
        <begin position="337"/>
        <end position="361"/>
    </location>
</feature>
<dbReference type="CDD" id="cd00067">
    <property type="entry name" value="GAL4"/>
    <property type="match status" value="1"/>
</dbReference>
<dbReference type="GO" id="GO:0000981">
    <property type="term" value="F:DNA-binding transcription factor activity, RNA polymerase II-specific"/>
    <property type="evidence" value="ECO:0007669"/>
    <property type="project" value="InterPro"/>
</dbReference>
<feature type="compositionally biased region" description="Polar residues" evidence="4">
    <location>
        <begin position="159"/>
        <end position="168"/>
    </location>
</feature>
<keyword evidence="3" id="KW-0862">Zinc</keyword>
<dbReference type="GO" id="GO:0003677">
    <property type="term" value="F:DNA binding"/>
    <property type="evidence" value="ECO:0007669"/>
    <property type="project" value="InterPro"/>
</dbReference>
<proteinExistence type="predicted"/>
<evidence type="ECO:0000313" key="6">
    <source>
        <dbReference type="EMBL" id="KAF2802341.1"/>
    </source>
</evidence>